<keyword evidence="3" id="KW-1185">Reference proteome</keyword>
<dbReference type="EMBL" id="CAUYUJ010002781">
    <property type="protein sequence ID" value="CAK0802361.1"/>
    <property type="molecule type" value="Genomic_DNA"/>
</dbReference>
<name>A0ABN9Q957_9DINO</name>
<comment type="caution">
    <text evidence="2">The sequence shown here is derived from an EMBL/GenBank/DDBJ whole genome shotgun (WGS) entry which is preliminary data.</text>
</comment>
<reference evidence="2" key="1">
    <citation type="submission" date="2023-10" db="EMBL/GenBank/DDBJ databases">
        <authorList>
            <person name="Chen Y."/>
            <person name="Shah S."/>
            <person name="Dougan E. K."/>
            <person name="Thang M."/>
            <person name="Chan C."/>
        </authorList>
    </citation>
    <scope>NUCLEOTIDE SEQUENCE [LARGE SCALE GENOMIC DNA]</scope>
</reference>
<organism evidence="2 3">
    <name type="scientific">Prorocentrum cordatum</name>
    <dbReference type="NCBI Taxonomy" id="2364126"/>
    <lineage>
        <taxon>Eukaryota</taxon>
        <taxon>Sar</taxon>
        <taxon>Alveolata</taxon>
        <taxon>Dinophyceae</taxon>
        <taxon>Prorocentrales</taxon>
        <taxon>Prorocentraceae</taxon>
        <taxon>Prorocentrum</taxon>
    </lineage>
</organism>
<proteinExistence type="predicted"/>
<feature type="compositionally biased region" description="Basic and acidic residues" evidence="1">
    <location>
        <begin position="89"/>
        <end position="98"/>
    </location>
</feature>
<feature type="compositionally biased region" description="Basic and acidic residues" evidence="1">
    <location>
        <begin position="104"/>
        <end position="124"/>
    </location>
</feature>
<protein>
    <submittedName>
        <fullName evidence="2">Uncharacterized protein</fullName>
    </submittedName>
</protein>
<feature type="compositionally biased region" description="Basic and acidic residues" evidence="1">
    <location>
        <begin position="139"/>
        <end position="163"/>
    </location>
</feature>
<feature type="compositionally biased region" description="Low complexity" evidence="1">
    <location>
        <begin position="126"/>
        <end position="138"/>
    </location>
</feature>
<gene>
    <name evidence="2" type="ORF">PCOR1329_LOCUS9906</name>
</gene>
<feature type="compositionally biased region" description="Low complexity" evidence="1">
    <location>
        <begin position="67"/>
        <end position="83"/>
    </location>
</feature>
<feature type="compositionally biased region" description="Basic and acidic residues" evidence="1">
    <location>
        <begin position="208"/>
        <end position="223"/>
    </location>
</feature>
<evidence type="ECO:0000313" key="2">
    <source>
        <dbReference type="EMBL" id="CAK0802361.1"/>
    </source>
</evidence>
<evidence type="ECO:0000313" key="3">
    <source>
        <dbReference type="Proteomes" id="UP001189429"/>
    </source>
</evidence>
<feature type="compositionally biased region" description="Acidic residues" evidence="1">
    <location>
        <begin position="252"/>
        <end position="266"/>
    </location>
</feature>
<dbReference type="Proteomes" id="UP001189429">
    <property type="component" value="Unassembled WGS sequence"/>
</dbReference>
<evidence type="ECO:0000256" key="1">
    <source>
        <dbReference type="SAM" id="MobiDB-lite"/>
    </source>
</evidence>
<sequence length="334" mass="35058">MALADSDAESSQDLAVLVGAKPRFKQLGRGAGRRRAPRRFSFEAALQGALGGGFSSEDEAPTQSRPAAAAAEASGAEGAPVGEGAEGDFVAHARPKAEKRPKKEKAEKAEKGGSRKRRADKEESAAEGPACEGAGAREGLQEEIRRKREKVLASRRAKQEAAGKENAPQRSFKAQLQEAVGGDGSAGEAGAAVKGKAPKRKAKPVRTRVVDGDTPEKDKKQKGEGSSPDDAVRFHLRGVIGGKGGGKGGGGGDDESGSEVEPDEEEVRAWRDRLAKRADPDVEGIKTAFSLKVCDPRAIRRLGVESFLGERGMHEGGKLLCDDEGKPPTIYTSS</sequence>
<accession>A0ABN9Q957</accession>
<feature type="compositionally biased region" description="Basic and acidic residues" evidence="1">
    <location>
        <begin position="314"/>
        <end position="326"/>
    </location>
</feature>
<feature type="region of interest" description="Disordered" evidence="1">
    <location>
        <begin position="50"/>
        <end position="268"/>
    </location>
</feature>
<feature type="compositionally biased region" description="Basic residues" evidence="1">
    <location>
        <begin position="196"/>
        <end position="206"/>
    </location>
</feature>
<feature type="region of interest" description="Disordered" evidence="1">
    <location>
        <begin position="314"/>
        <end position="334"/>
    </location>
</feature>
<feature type="compositionally biased region" description="Gly residues" evidence="1">
    <location>
        <begin position="239"/>
        <end position="251"/>
    </location>
</feature>